<evidence type="ECO:0000256" key="5">
    <source>
        <dbReference type="ARBA" id="ARBA00022679"/>
    </source>
</evidence>
<dbReference type="Pfam" id="PF08515">
    <property type="entry name" value="TGF_beta_GS"/>
    <property type="match status" value="1"/>
</dbReference>
<dbReference type="SMART" id="SM00220">
    <property type="entry name" value="S_TKc"/>
    <property type="match status" value="1"/>
</dbReference>
<evidence type="ECO:0000259" key="18">
    <source>
        <dbReference type="PROSITE" id="PS51256"/>
    </source>
</evidence>
<feature type="binding site" evidence="14">
    <location>
        <position position="139"/>
    </location>
    <ligand>
        <name>ATP</name>
        <dbReference type="ChEBI" id="CHEBI:30616"/>
    </ligand>
</feature>
<dbReference type="PANTHER" id="PTHR23255">
    <property type="entry name" value="TRANSFORMING GROWTH FACTOR-BETA RECEPTOR TYPE I AND II"/>
    <property type="match status" value="1"/>
</dbReference>
<evidence type="ECO:0000256" key="14">
    <source>
        <dbReference type="PROSITE-ProRule" id="PRU10141"/>
    </source>
</evidence>
<dbReference type="PROSITE" id="PS00107">
    <property type="entry name" value="PROTEIN_KINASE_ATP"/>
    <property type="match status" value="1"/>
</dbReference>
<evidence type="ECO:0000256" key="13">
    <source>
        <dbReference type="ARBA" id="ARBA00023170"/>
    </source>
</evidence>
<keyword evidence="5" id="KW-0808">Transferase</keyword>
<evidence type="ECO:0000256" key="10">
    <source>
        <dbReference type="ARBA" id="ARBA00022840"/>
    </source>
</evidence>
<sequence length="381" mass="43414">MELVKLWIFQTNKKEGCKWWVAELPGELLGFNDWNHLAALVVSVGVIVILLLMLTVYLYYRKLNCRRINKMLPDSQAEKLIKDSSLAQLMSQSSGSGSGLPNLVQSTIARQIELLQSIGKGRYGEVWKARWRHDYMAAKIFYTTEEISWQRETEIYKTVLIRHEHILGYIAADIRGTGSWTQLLLLTEFHERGSLHDELKRRVEGMTEQEVVRMALTSAIGLAHLHTESNGLSGKPAIAHRDLKTKNILVKKDGSCCIADFGLAVRYYSETGQMNPSPESSNPWVGTKRYMPPEVLDGTIDLCNFRSFTCGDMYSFGLVLWELATRCLVNGKLYQDYRIPFQDVVPSDPSYEDMRKVVCVDGQRPYISPNWQDSKVSEMTS</sequence>
<dbReference type="SUPFAM" id="SSF56112">
    <property type="entry name" value="Protein kinase-like (PK-like)"/>
    <property type="match status" value="1"/>
</dbReference>
<evidence type="ECO:0000256" key="1">
    <source>
        <dbReference type="ARBA" id="ARBA00004479"/>
    </source>
</evidence>
<evidence type="ECO:0000256" key="12">
    <source>
        <dbReference type="ARBA" id="ARBA00023136"/>
    </source>
</evidence>
<dbReference type="InterPro" id="IPR000333">
    <property type="entry name" value="TGFB_receptor"/>
</dbReference>
<evidence type="ECO:0000313" key="19">
    <source>
        <dbReference type="EMBL" id="UYV65841.1"/>
    </source>
</evidence>
<keyword evidence="6 16" id="KW-0812">Transmembrane</keyword>
<dbReference type="Pfam" id="PF00069">
    <property type="entry name" value="Pkinase"/>
    <property type="match status" value="1"/>
</dbReference>
<dbReference type="EMBL" id="CP092865">
    <property type="protein sequence ID" value="UYV65841.1"/>
    <property type="molecule type" value="Genomic_DNA"/>
</dbReference>
<dbReference type="InterPro" id="IPR000719">
    <property type="entry name" value="Prot_kinase_dom"/>
</dbReference>
<evidence type="ECO:0000256" key="16">
    <source>
        <dbReference type="SAM" id="Phobius"/>
    </source>
</evidence>
<organism evidence="19 20">
    <name type="scientific">Cordylochernes scorpioides</name>
    <dbReference type="NCBI Taxonomy" id="51811"/>
    <lineage>
        <taxon>Eukaryota</taxon>
        <taxon>Metazoa</taxon>
        <taxon>Ecdysozoa</taxon>
        <taxon>Arthropoda</taxon>
        <taxon>Chelicerata</taxon>
        <taxon>Arachnida</taxon>
        <taxon>Pseudoscorpiones</taxon>
        <taxon>Cheliferoidea</taxon>
        <taxon>Chernetidae</taxon>
        <taxon>Cordylochernes</taxon>
    </lineage>
</organism>
<dbReference type="Gene3D" id="3.30.200.20">
    <property type="entry name" value="Phosphorylase Kinase, domain 1"/>
    <property type="match status" value="1"/>
</dbReference>
<evidence type="ECO:0000313" key="20">
    <source>
        <dbReference type="Proteomes" id="UP001235939"/>
    </source>
</evidence>
<keyword evidence="10 14" id="KW-0067">ATP-binding</keyword>
<feature type="transmembrane region" description="Helical" evidence="16">
    <location>
        <begin position="37"/>
        <end position="60"/>
    </location>
</feature>
<keyword evidence="11 16" id="KW-1133">Transmembrane helix</keyword>
<keyword evidence="12 16" id="KW-0472">Membrane</keyword>
<evidence type="ECO:0000256" key="2">
    <source>
        <dbReference type="ARBA" id="ARBA00009605"/>
    </source>
</evidence>
<feature type="domain" description="Protein kinase" evidence="17">
    <location>
        <begin position="112"/>
        <end position="381"/>
    </location>
</feature>
<evidence type="ECO:0000256" key="9">
    <source>
        <dbReference type="ARBA" id="ARBA00022777"/>
    </source>
</evidence>
<name>A0ABY6KAH1_9ARAC</name>
<proteinExistence type="inferred from homology"/>
<evidence type="ECO:0000259" key="17">
    <source>
        <dbReference type="PROSITE" id="PS50011"/>
    </source>
</evidence>
<dbReference type="Gene3D" id="1.10.510.10">
    <property type="entry name" value="Transferase(Phosphotransferase) domain 1"/>
    <property type="match status" value="1"/>
</dbReference>
<dbReference type="InterPro" id="IPR003605">
    <property type="entry name" value="GS_dom"/>
</dbReference>
<keyword evidence="20" id="KW-1185">Reference proteome</keyword>
<comment type="similarity">
    <text evidence="2">Belongs to the protein kinase superfamily. TKL Ser/Thr protein kinase family. TGFB receptor subfamily.</text>
</comment>
<dbReference type="InterPro" id="IPR011009">
    <property type="entry name" value="Kinase-like_dom_sf"/>
</dbReference>
<evidence type="ECO:0000256" key="7">
    <source>
        <dbReference type="ARBA" id="ARBA00022729"/>
    </source>
</evidence>
<dbReference type="SMART" id="SM00467">
    <property type="entry name" value="GS"/>
    <property type="match status" value="1"/>
</dbReference>
<dbReference type="InterPro" id="IPR017441">
    <property type="entry name" value="Protein_kinase_ATP_BS"/>
</dbReference>
<evidence type="ECO:0000256" key="6">
    <source>
        <dbReference type="ARBA" id="ARBA00022692"/>
    </source>
</evidence>
<evidence type="ECO:0000256" key="8">
    <source>
        <dbReference type="ARBA" id="ARBA00022741"/>
    </source>
</evidence>
<evidence type="ECO:0000256" key="3">
    <source>
        <dbReference type="ARBA" id="ARBA00012401"/>
    </source>
</evidence>
<keyword evidence="7" id="KW-0732">Signal</keyword>
<dbReference type="PANTHER" id="PTHR23255:SF106">
    <property type="entry name" value="RECEPTOR PROTEIN SERINE_THREONINE KINASE"/>
    <property type="match status" value="1"/>
</dbReference>
<keyword evidence="13" id="KW-0675">Receptor</keyword>
<keyword evidence="4 15" id="KW-0723">Serine/threonine-protein kinase</keyword>
<accession>A0ABY6KAH1</accession>
<dbReference type="PROSITE" id="PS51256">
    <property type="entry name" value="GS"/>
    <property type="match status" value="1"/>
</dbReference>
<evidence type="ECO:0000256" key="11">
    <source>
        <dbReference type="ARBA" id="ARBA00022989"/>
    </source>
</evidence>
<dbReference type="InterPro" id="IPR008271">
    <property type="entry name" value="Ser/Thr_kinase_AS"/>
</dbReference>
<evidence type="ECO:0000256" key="4">
    <source>
        <dbReference type="ARBA" id="ARBA00022527"/>
    </source>
</evidence>
<gene>
    <name evidence="19" type="ORF">LAZ67_3005605</name>
</gene>
<keyword evidence="9" id="KW-0418">Kinase</keyword>
<keyword evidence="8 14" id="KW-0547">Nucleotide-binding</keyword>
<dbReference type="EC" id="2.7.11.30" evidence="3"/>
<dbReference type="PROSITE" id="PS00108">
    <property type="entry name" value="PROTEIN_KINASE_ST"/>
    <property type="match status" value="1"/>
</dbReference>
<protein>
    <recommendedName>
        <fullName evidence="3">receptor protein serine/threonine kinase</fullName>
        <ecNumber evidence="3">2.7.11.30</ecNumber>
    </recommendedName>
</protein>
<comment type="subcellular location">
    <subcellularLocation>
        <location evidence="1">Membrane</location>
        <topology evidence="1">Single-pass type I membrane protein</topology>
    </subcellularLocation>
</comment>
<feature type="domain" description="GS" evidence="18">
    <location>
        <begin position="75"/>
        <end position="111"/>
    </location>
</feature>
<reference evidence="19 20" key="1">
    <citation type="submission" date="2022-01" db="EMBL/GenBank/DDBJ databases">
        <title>A chromosomal length assembly of Cordylochernes scorpioides.</title>
        <authorList>
            <person name="Zeh D."/>
            <person name="Zeh J."/>
        </authorList>
    </citation>
    <scope>NUCLEOTIDE SEQUENCE [LARGE SCALE GENOMIC DNA]</scope>
    <source>
        <strain evidence="19">IN4F17</strain>
        <tissue evidence="19">Whole Body</tissue>
    </source>
</reference>
<dbReference type="Proteomes" id="UP001235939">
    <property type="component" value="Chromosome 03"/>
</dbReference>
<evidence type="ECO:0000256" key="15">
    <source>
        <dbReference type="RuleBase" id="RU000304"/>
    </source>
</evidence>
<dbReference type="PROSITE" id="PS50011">
    <property type="entry name" value="PROTEIN_KINASE_DOM"/>
    <property type="match status" value="1"/>
</dbReference>